<sequence length="281" mass="30447">MKKSTIIILLLLTTQMTWAGGGWPIPKGKGYFKLSEYFIRSNGYFAPSGDVIDIATAGIYITSLYGEYGITDRFGVIAYVPFFSRATLNEQVDRNGNVLAQGDAVNSFGDTDISFKYGLITNKPIVVSATLTFGLPLGNDQGGETGVLQTGDGEFNTMIALEASRGINGGKGWINTLVGYNNRINNFSDEFRWGLEIGHKFGKKWSGGIKFYSVNSLNNGSDFETPSNGIFSNNIEYLSFTPEVNYFIKENLGISASIGGALSAKRVLASPGYSLGVFMTL</sequence>
<dbReference type="EMBL" id="LRPC01000001">
    <property type="protein sequence ID" value="KYG78116.1"/>
    <property type="molecule type" value="Genomic_DNA"/>
</dbReference>
<keyword evidence="2" id="KW-1185">Reference proteome</keyword>
<gene>
    <name evidence="1" type="ORF">AWW68_04935</name>
</gene>
<name>A0A150XHF0_9BACT</name>
<protein>
    <submittedName>
        <fullName evidence="1">Uncharacterized protein</fullName>
    </submittedName>
</protein>
<dbReference type="STRING" id="333140.AWW68_04935"/>
<comment type="caution">
    <text evidence="1">The sequence shown here is derived from an EMBL/GenBank/DDBJ whole genome shotgun (WGS) entry which is preliminary data.</text>
</comment>
<evidence type="ECO:0000313" key="1">
    <source>
        <dbReference type="EMBL" id="KYG78116.1"/>
    </source>
</evidence>
<dbReference type="RefSeq" id="WP_068217210.1">
    <property type="nucleotide sequence ID" value="NZ_LRPC01000001.1"/>
</dbReference>
<dbReference type="AlphaFoldDB" id="A0A150XHF0"/>
<reference evidence="1 2" key="1">
    <citation type="submission" date="2016-01" db="EMBL/GenBank/DDBJ databases">
        <title>Genome sequencing of Roseivirga spongicola UST030701-084.</title>
        <authorList>
            <person name="Selvaratnam C."/>
            <person name="Thevarajoo S."/>
            <person name="Goh K.M."/>
            <person name="Ee R."/>
            <person name="Chan K.-G."/>
            <person name="Chong C.S."/>
        </authorList>
    </citation>
    <scope>NUCLEOTIDE SEQUENCE [LARGE SCALE GENOMIC DNA]</scope>
    <source>
        <strain evidence="1 2">UST030701-084</strain>
    </source>
</reference>
<organism evidence="1 2">
    <name type="scientific">Roseivirga spongicola</name>
    <dbReference type="NCBI Taxonomy" id="333140"/>
    <lineage>
        <taxon>Bacteria</taxon>
        <taxon>Pseudomonadati</taxon>
        <taxon>Bacteroidota</taxon>
        <taxon>Cytophagia</taxon>
        <taxon>Cytophagales</taxon>
        <taxon>Roseivirgaceae</taxon>
        <taxon>Roseivirga</taxon>
    </lineage>
</organism>
<accession>A0A150XHF0</accession>
<dbReference type="OrthoDB" id="9782650at2"/>
<proteinExistence type="predicted"/>
<dbReference type="Proteomes" id="UP000075606">
    <property type="component" value="Unassembled WGS sequence"/>
</dbReference>
<evidence type="ECO:0000313" key="2">
    <source>
        <dbReference type="Proteomes" id="UP000075606"/>
    </source>
</evidence>